<dbReference type="AlphaFoldDB" id="A0AA88RSM8"/>
<evidence type="ECO:0000256" key="3">
    <source>
        <dbReference type="ARBA" id="ARBA00013229"/>
    </source>
</evidence>
<reference evidence="13" key="1">
    <citation type="submission" date="2022-12" db="EMBL/GenBank/DDBJ databases">
        <title>Draft genome assemblies for two species of Escallonia (Escalloniales).</title>
        <authorList>
            <person name="Chanderbali A."/>
            <person name="Dervinis C."/>
            <person name="Anghel I."/>
            <person name="Soltis D."/>
            <person name="Soltis P."/>
            <person name="Zapata F."/>
        </authorList>
    </citation>
    <scope>NUCLEOTIDE SEQUENCE</scope>
    <source>
        <strain evidence="13">UCBG92.1500</strain>
        <tissue evidence="13">Leaf</tissue>
    </source>
</reference>
<evidence type="ECO:0000256" key="4">
    <source>
        <dbReference type="ARBA" id="ARBA00022512"/>
    </source>
</evidence>
<dbReference type="PROSITE" id="PS00503">
    <property type="entry name" value="PECTINESTERASE_2"/>
    <property type="match status" value="1"/>
</dbReference>
<comment type="catalytic activity">
    <reaction evidence="9 11">
        <text>[(1-&gt;4)-alpha-D-galacturonosyl methyl ester](n) + n H2O = [(1-&gt;4)-alpha-D-galacturonosyl](n) + n methanol + n H(+)</text>
        <dbReference type="Rhea" id="RHEA:22380"/>
        <dbReference type="Rhea" id="RHEA-COMP:14570"/>
        <dbReference type="Rhea" id="RHEA-COMP:14573"/>
        <dbReference type="ChEBI" id="CHEBI:15377"/>
        <dbReference type="ChEBI" id="CHEBI:15378"/>
        <dbReference type="ChEBI" id="CHEBI:17790"/>
        <dbReference type="ChEBI" id="CHEBI:140522"/>
        <dbReference type="ChEBI" id="CHEBI:140523"/>
        <dbReference type="EC" id="3.1.1.11"/>
    </reaction>
</comment>
<accession>A0AA88RSM8</accession>
<feature type="active site" evidence="10">
    <location>
        <position position="202"/>
    </location>
</feature>
<feature type="non-terminal residue" evidence="13">
    <location>
        <position position="1"/>
    </location>
</feature>
<gene>
    <name evidence="13" type="ORF">RJ640_014655</name>
</gene>
<dbReference type="Proteomes" id="UP001187471">
    <property type="component" value="Unassembled WGS sequence"/>
</dbReference>
<dbReference type="InterPro" id="IPR011050">
    <property type="entry name" value="Pectin_lyase_fold/virulence"/>
</dbReference>
<evidence type="ECO:0000256" key="9">
    <source>
        <dbReference type="ARBA" id="ARBA00047928"/>
    </source>
</evidence>
<evidence type="ECO:0000259" key="12">
    <source>
        <dbReference type="Pfam" id="PF01095"/>
    </source>
</evidence>
<name>A0AA88RSM8_9ASTE</name>
<dbReference type="PANTHER" id="PTHR31707">
    <property type="entry name" value="PECTINESTERASE"/>
    <property type="match status" value="1"/>
</dbReference>
<keyword evidence="6 11" id="KW-0378">Hydrolase</keyword>
<keyword evidence="7 11" id="KW-0063">Aspartyl esterase</keyword>
<feature type="signal peptide" evidence="11">
    <location>
        <begin position="1"/>
        <end position="19"/>
    </location>
</feature>
<keyword evidence="5" id="KW-0964">Secreted</keyword>
<dbReference type="EMBL" id="JAVXUO010000661">
    <property type="protein sequence ID" value="KAK2990203.1"/>
    <property type="molecule type" value="Genomic_DNA"/>
</dbReference>
<organism evidence="13 14">
    <name type="scientific">Escallonia rubra</name>
    <dbReference type="NCBI Taxonomy" id="112253"/>
    <lineage>
        <taxon>Eukaryota</taxon>
        <taxon>Viridiplantae</taxon>
        <taxon>Streptophyta</taxon>
        <taxon>Embryophyta</taxon>
        <taxon>Tracheophyta</taxon>
        <taxon>Spermatophyta</taxon>
        <taxon>Magnoliopsida</taxon>
        <taxon>eudicotyledons</taxon>
        <taxon>Gunneridae</taxon>
        <taxon>Pentapetalae</taxon>
        <taxon>asterids</taxon>
        <taxon>campanulids</taxon>
        <taxon>Escalloniales</taxon>
        <taxon>Escalloniaceae</taxon>
        <taxon>Escallonia</taxon>
    </lineage>
</organism>
<evidence type="ECO:0000313" key="13">
    <source>
        <dbReference type="EMBL" id="KAK2990203.1"/>
    </source>
</evidence>
<keyword evidence="4" id="KW-0134">Cell wall</keyword>
<dbReference type="InterPro" id="IPR012334">
    <property type="entry name" value="Pectin_lyas_fold"/>
</dbReference>
<dbReference type="GO" id="GO:0045490">
    <property type="term" value="P:pectin catabolic process"/>
    <property type="evidence" value="ECO:0007669"/>
    <property type="project" value="UniProtKB-UniRule"/>
</dbReference>
<evidence type="ECO:0000256" key="10">
    <source>
        <dbReference type="PROSITE-ProRule" id="PRU10040"/>
    </source>
</evidence>
<evidence type="ECO:0000256" key="1">
    <source>
        <dbReference type="ARBA" id="ARBA00004191"/>
    </source>
</evidence>
<evidence type="ECO:0000256" key="6">
    <source>
        <dbReference type="ARBA" id="ARBA00022801"/>
    </source>
</evidence>
<protein>
    <recommendedName>
        <fullName evidence="3 11">Pectinesterase</fullName>
        <ecNumber evidence="3 11">3.1.1.11</ecNumber>
    </recommendedName>
</protein>
<dbReference type="GO" id="GO:0030599">
    <property type="term" value="F:pectinesterase activity"/>
    <property type="evidence" value="ECO:0007669"/>
    <property type="project" value="UniProtKB-UniRule"/>
</dbReference>
<dbReference type="Gene3D" id="2.160.20.10">
    <property type="entry name" value="Single-stranded right-handed beta-helix, Pectin lyase-like"/>
    <property type="match status" value="1"/>
</dbReference>
<proteinExistence type="predicted"/>
<comment type="subcellular location">
    <subcellularLocation>
        <location evidence="1">Secreted</location>
        <location evidence="1">Cell wall</location>
    </subcellularLocation>
</comment>
<evidence type="ECO:0000313" key="14">
    <source>
        <dbReference type="Proteomes" id="UP001187471"/>
    </source>
</evidence>
<keyword evidence="14" id="KW-1185">Reference proteome</keyword>
<feature type="chain" id="PRO_5041514257" description="Pectinesterase" evidence="11">
    <location>
        <begin position="20"/>
        <end position="364"/>
    </location>
</feature>
<keyword evidence="8" id="KW-0961">Cell wall biogenesis/degradation</keyword>
<dbReference type="InterPro" id="IPR033131">
    <property type="entry name" value="Pectinesterase_Asp_AS"/>
</dbReference>
<evidence type="ECO:0000256" key="7">
    <source>
        <dbReference type="ARBA" id="ARBA00023085"/>
    </source>
</evidence>
<comment type="pathway">
    <text evidence="2 11">Glycan metabolism; pectin degradation; 2-dehydro-3-deoxy-D-gluconate from pectin: step 1/5.</text>
</comment>
<evidence type="ECO:0000256" key="8">
    <source>
        <dbReference type="ARBA" id="ARBA00023316"/>
    </source>
</evidence>
<feature type="domain" description="Pectinesterase catalytic" evidence="12">
    <location>
        <begin position="136"/>
        <end position="349"/>
    </location>
</feature>
<evidence type="ECO:0000256" key="11">
    <source>
        <dbReference type="RuleBase" id="RU000589"/>
    </source>
</evidence>
<dbReference type="FunFam" id="2.160.20.10:FF:000029">
    <property type="entry name" value="Pectinesterase 4"/>
    <property type="match status" value="1"/>
</dbReference>
<dbReference type="InterPro" id="IPR000070">
    <property type="entry name" value="Pectinesterase_cat"/>
</dbReference>
<feature type="domain" description="Pectinesterase catalytic" evidence="12">
    <location>
        <begin position="24"/>
        <end position="108"/>
    </location>
</feature>
<evidence type="ECO:0000256" key="5">
    <source>
        <dbReference type="ARBA" id="ARBA00022525"/>
    </source>
</evidence>
<dbReference type="GO" id="GO:0042545">
    <property type="term" value="P:cell wall modification"/>
    <property type="evidence" value="ECO:0007669"/>
    <property type="project" value="UniProtKB-UniRule"/>
</dbReference>
<comment type="caution">
    <text evidence="13">The sequence shown here is derived from an EMBL/GenBank/DDBJ whole genome shotgun (WGS) entry which is preliminary data.</text>
</comment>
<dbReference type="SUPFAM" id="SSF51126">
    <property type="entry name" value="Pectin lyase-like"/>
    <property type="match status" value="1"/>
</dbReference>
<evidence type="ECO:0000256" key="2">
    <source>
        <dbReference type="ARBA" id="ARBA00005184"/>
    </source>
</evidence>
<dbReference type="EC" id="3.1.1.11" evidence="3 11"/>
<dbReference type="Pfam" id="PF01095">
    <property type="entry name" value="Pectinesterase"/>
    <property type="match status" value="2"/>
</dbReference>
<keyword evidence="11" id="KW-0732">Signal</keyword>
<sequence>EISLFSILLTLMLTLEGKAEPHFDATVAADGSGRFRTISEAISASPDHSLQKYYIKIKAGTYMERVYVGPEKTNIVLVGDGMGITVVTYNRSNRTGWDTINSATVGMEVIYRLILWMSSVYEKPNNNAFVYLQPDIVGNGFIAKYITFENSAGPENGQAVALRSISKFSTFYRCGFQGYQDTLYVQKEIQFYRECTIYGTIDFIFGNARVVFQNCDIYLHNPGKGRWNTVTAQGRTNYNDFTGISVINCTIKAATDFNSTLGTKTYLGRPWRPFATVVIMQSFLGDVIDLKGWHTWNDEASAPESVYYGEFQNRGPGAPIMQRVSWEKHKVMNSSEAEKFTVRNFINGDSWIAPTNIPFFLDFI</sequence>